<evidence type="ECO:0000256" key="3">
    <source>
        <dbReference type="ARBA" id="ARBA00022801"/>
    </source>
</evidence>
<dbReference type="KEGG" id="hne:HNE_0907"/>
<feature type="domain" description="Enoyl-CoA hydratase/isomerase" evidence="4">
    <location>
        <begin position="20"/>
        <end position="349"/>
    </location>
</feature>
<dbReference type="EC" id="3.1.2.4" evidence="2"/>
<keyword evidence="5" id="KW-0413">Isomerase</keyword>
<evidence type="ECO:0000313" key="5">
    <source>
        <dbReference type="EMBL" id="ABI77753.1"/>
    </source>
</evidence>
<dbReference type="PANTHER" id="PTHR43176:SF3">
    <property type="entry name" value="3-HYDROXYISOBUTYRYL-COA HYDROLASE, MITOCHONDRIAL"/>
    <property type="match status" value="1"/>
</dbReference>
<reference evidence="5 6" key="1">
    <citation type="journal article" date="2006" name="J. Bacteriol.">
        <title>Comparative genomic evidence for a close relationship between the dimorphic prosthecate bacteria Hyphomonas neptunium and Caulobacter crescentus.</title>
        <authorList>
            <person name="Badger J.H."/>
            <person name="Hoover T.R."/>
            <person name="Brun Y.V."/>
            <person name="Weiner R.M."/>
            <person name="Laub M.T."/>
            <person name="Alexandre G."/>
            <person name="Mrazek J."/>
            <person name="Ren Q."/>
            <person name="Paulsen I.T."/>
            <person name="Nelson K.E."/>
            <person name="Khouri H.M."/>
            <person name="Radune D."/>
            <person name="Sosa J."/>
            <person name="Dodson R.J."/>
            <person name="Sullivan S.A."/>
            <person name="Rosovitz M.J."/>
            <person name="Madupu R."/>
            <person name="Brinkac L.M."/>
            <person name="Durkin A.S."/>
            <person name="Daugherty S.C."/>
            <person name="Kothari S.P."/>
            <person name="Giglio M.G."/>
            <person name="Zhou L."/>
            <person name="Haft D.H."/>
            <person name="Selengut J.D."/>
            <person name="Davidsen T.M."/>
            <person name="Yang Q."/>
            <person name="Zafar N."/>
            <person name="Ward N.L."/>
        </authorList>
    </citation>
    <scope>NUCLEOTIDE SEQUENCE [LARGE SCALE GENOMIC DNA]</scope>
    <source>
        <strain evidence="5 6">ATCC 15444</strain>
    </source>
</reference>
<dbReference type="FunFam" id="3.90.226.10:FF:000026">
    <property type="entry name" value="3-hydroxyisobutyryl-CoA hydrolase, mitochondrial"/>
    <property type="match status" value="1"/>
</dbReference>
<dbReference type="GO" id="GO:0016853">
    <property type="term" value="F:isomerase activity"/>
    <property type="evidence" value="ECO:0007669"/>
    <property type="project" value="UniProtKB-KW"/>
</dbReference>
<protein>
    <recommendedName>
        <fullName evidence="2">3-hydroxyisobutyryl-CoA hydrolase</fullName>
        <ecNumber evidence="2">3.1.2.4</ecNumber>
    </recommendedName>
</protein>
<comment type="catalytic activity">
    <reaction evidence="1">
        <text>3-hydroxy-2-methylpropanoyl-CoA + H2O = 3-hydroxy-2-methylpropanoate + CoA + H(+)</text>
        <dbReference type="Rhea" id="RHEA:20888"/>
        <dbReference type="ChEBI" id="CHEBI:11805"/>
        <dbReference type="ChEBI" id="CHEBI:15377"/>
        <dbReference type="ChEBI" id="CHEBI:15378"/>
        <dbReference type="ChEBI" id="CHEBI:57287"/>
        <dbReference type="ChEBI" id="CHEBI:57340"/>
        <dbReference type="EC" id="3.1.2.4"/>
    </reaction>
</comment>
<dbReference type="InterPro" id="IPR032259">
    <property type="entry name" value="HIBYL-CoA-H"/>
</dbReference>
<dbReference type="Proteomes" id="UP000001959">
    <property type="component" value="Chromosome"/>
</dbReference>
<keyword evidence="6" id="KW-1185">Reference proteome</keyword>
<dbReference type="Pfam" id="PF16113">
    <property type="entry name" value="ECH_2"/>
    <property type="match status" value="1"/>
</dbReference>
<dbReference type="GO" id="GO:0006574">
    <property type="term" value="P:L-valine catabolic process"/>
    <property type="evidence" value="ECO:0007669"/>
    <property type="project" value="TreeGrafter"/>
</dbReference>
<evidence type="ECO:0000259" key="4">
    <source>
        <dbReference type="Pfam" id="PF16113"/>
    </source>
</evidence>
<evidence type="ECO:0000256" key="2">
    <source>
        <dbReference type="ARBA" id="ARBA00011915"/>
    </source>
</evidence>
<organism evidence="5 6">
    <name type="scientific">Hyphomonas neptunium (strain ATCC 15444)</name>
    <dbReference type="NCBI Taxonomy" id="228405"/>
    <lineage>
        <taxon>Bacteria</taxon>
        <taxon>Pseudomonadati</taxon>
        <taxon>Pseudomonadota</taxon>
        <taxon>Alphaproteobacteria</taxon>
        <taxon>Hyphomonadales</taxon>
        <taxon>Hyphomonadaceae</taxon>
        <taxon>Hyphomonas</taxon>
    </lineage>
</organism>
<dbReference type="InterPro" id="IPR029045">
    <property type="entry name" value="ClpP/crotonase-like_dom_sf"/>
</dbReference>
<proteinExistence type="predicted"/>
<dbReference type="CDD" id="cd06558">
    <property type="entry name" value="crotonase-like"/>
    <property type="match status" value="1"/>
</dbReference>
<dbReference type="STRING" id="228405.HNE_0907"/>
<evidence type="ECO:0000313" key="6">
    <source>
        <dbReference type="Proteomes" id="UP000001959"/>
    </source>
</evidence>
<accession>Q0C3Q9</accession>
<dbReference type="HOGENOM" id="CLU_009834_22_1_5"/>
<dbReference type="Gene3D" id="3.90.226.10">
    <property type="entry name" value="2-enoyl-CoA Hydratase, Chain A, domain 1"/>
    <property type="match status" value="1"/>
</dbReference>
<evidence type="ECO:0000256" key="1">
    <source>
        <dbReference type="ARBA" id="ARBA00001709"/>
    </source>
</evidence>
<dbReference type="PANTHER" id="PTHR43176">
    <property type="entry name" value="3-HYDROXYISOBUTYRYL-COA HYDROLASE-RELATED"/>
    <property type="match status" value="1"/>
</dbReference>
<gene>
    <name evidence="5" type="ordered locus">HNE_0907</name>
</gene>
<dbReference type="EMBL" id="CP000158">
    <property type="protein sequence ID" value="ABI77753.1"/>
    <property type="molecule type" value="Genomic_DNA"/>
</dbReference>
<dbReference type="InterPro" id="IPR045004">
    <property type="entry name" value="ECH_dom"/>
</dbReference>
<dbReference type="eggNOG" id="COG1024">
    <property type="taxonomic scope" value="Bacteria"/>
</dbReference>
<name>Q0C3Q9_HYPNA</name>
<sequence>MRPEEHSMSADVSIKVTGNIGRITLTRPAALHALNTPMCAEILAALQAWKADSAIHLVWIDHQEGTRGFCSGGDIRMLAESGAGDASEARDFFRTEYRMNAALKAFPKPVLAILDGVTMGGGVGLSVHGSHRVATERTLFAMPETGIGLFPDVGGGWFLPRLEGQLGTWLALTGARLKGADVAAAGVATHYLPSELVPALAKQLEAADFSAGAADMLDEILRRLTHPVPAPSYGAHSETIHRCFAKQTAEDIVAALEGDASDWAKAEAATIRAKSPETVKVALRQLREGARCETFEDNMRMEFRIGWRKVQSHDFQEGVRAVIIDKDNAPAWSPARLEEVTEADVARYFEALGADELTFA</sequence>
<dbReference type="GO" id="GO:0003860">
    <property type="term" value="F:3-hydroxyisobutyryl-CoA hydrolase activity"/>
    <property type="evidence" value="ECO:0007669"/>
    <property type="project" value="UniProtKB-EC"/>
</dbReference>
<dbReference type="AlphaFoldDB" id="Q0C3Q9"/>
<dbReference type="NCBIfam" id="NF004127">
    <property type="entry name" value="PRK05617.1"/>
    <property type="match status" value="1"/>
</dbReference>
<keyword evidence="3" id="KW-0378">Hydrolase</keyword>
<dbReference type="SUPFAM" id="SSF52096">
    <property type="entry name" value="ClpP/crotonase"/>
    <property type="match status" value="1"/>
</dbReference>